<sequence length="643" mass="70789">MTESKQKRLKAVAALLNFHEALREDIVDLPGFKQTLDIPSEAELTFGALGLAFLRSTFFNALRELYADRSQVRTVVAEDGRSCGLALRVDDDRTIVACKVGSETFELPGFTMVSPKASDRLAEFDRIAERDFVHDASANMWRQRLEGGPLSDAEVSQLMGELEQSPVRIREKIRADAKLGKASIPTIIPHSRVYFQRLVGSSLGKTELGDFVSGPCKAHIEALQRWDPAVGFALALLVAGGHSTISELVELGEKPKADVVTAYEWLADRGDRFSQIAAVEIGIRSIATHPGIEGSLIRMIEEIRDEDVTADDSRFALTASLFVLVDGELSRRNLMLDEPPYWRRLAALAQAAMFERELVLSHVQIESFSQWATMGRGGDFFVQALADLRVEPRWLPDFMSPERLKDEAISRIVTAGNRLEDNEGSEKLRALLKGDGEEGLRARVKFPMSYLPGPLEGKTVPAMELPAELVDDLRGEKDRETLNSQSLAGLVNSALVFRITEEHSRLAGEALKKVRHQVAMGNSDGESFALLIGLATVAAVTRAPELSEDVRILARVLRRRPGTHFDVDALIRVGLIASAANPELKAWCESVGAWFVEIAQEEMTAEDAFGIRQHLRKLCAVVPYLWPYVGKADAALAAVAQAA</sequence>
<dbReference type="Proteomes" id="UP001222118">
    <property type="component" value="Chromosome"/>
</dbReference>
<keyword evidence="2" id="KW-1185">Reference proteome</keyword>
<accession>A0ABY7YX09</accession>
<gene>
    <name evidence="1" type="ORF">PSQ90_14975</name>
</gene>
<evidence type="ECO:0000313" key="1">
    <source>
        <dbReference type="EMBL" id="WDR05560.1"/>
    </source>
</evidence>
<dbReference type="RefSeq" id="WP_282211079.1">
    <property type="nucleotide sequence ID" value="NZ_CP118247.1"/>
</dbReference>
<reference evidence="1 2" key="1">
    <citation type="submission" date="2023-02" db="EMBL/GenBank/DDBJ databases">
        <title>Devosia chondri sp. nov., isolated from the phycosphere of marine algae.</title>
        <authorList>
            <person name="Kim J.M."/>
            <person name="Lee J.K."/>
            <person name="Choi B.J."/>
            <person name="Bayburt H."/>
            <person name="Jeon C.O."/>
        </authorList>
    </citation>
    <scope>NUCLEOTIDE SEQUENCE [LARGE SCALE GENOMIC DNA]</scope>
    <source>
        <strain evidence="1 2">G2-5</strain>
    </source>
</reference>
<protein>
    <submittedName>
        <fullName evidence="1">Uncharacterized protein</fullName>
    </submittedName>
</protein>
<proteinExistence type="predicted"/>
<name>A0ABY7YX09_9HYPH</name>
<evidence type="ECO:0000313" key="2">
    <source>
        <dbReference type="Proteomes" id="UP001222118"/>
    </source>
</evidence>
<organism evidence="1 2">
    <name type="scientific">Devosia rhodophyticola</name>
    <dbReference type="NCBI Taxonomy" id="3026423"/>
    <lineage>
        <taxon>Bacteria</taxon>
        <taxon>Pseudomonadati</taxon>
        <taxon>Pseudomonadota</taxon>
        <taxon>Alphaproteobacteria</taxon>
        <taxon>Hyphomicrobiales</taxon>
        <taxon>Devosiaceae</taxon>
        <taxon>Devosia</taxon>
    </lineage>
</organism>
<dbReference type="EMBL" id="CP118247">
    <property type="protein sequence ID" value="WDR05560.1"/>
    <property type="molecule type" value="Genomic_DNA"/>
</dbReference>